<sequence length="74" mass="8349">MPSCHHKFDERLKSLLLGADPQNQNWTNFDVKPIASNAGDLIVWRHSLPHGSSPNSAQSPRIVQYFNMKPVVQP</sequence>
<dbReference type="AlphaFoldDB" id="A0A1V4T853"/>
<gene>
    <name evidence="1" type="ORF">BTE48_05110</name>
</gene>
<dbReference type="InterPro" id="IPR008775">
    <property type="entry name" value="Phytyl_CoA_dOase-like"/>
</dbReference>
<protein>
    <recommendedName>
        <fullName evidence="3">Phytanoyl-CoA dioxygenase</fullName>
    </recommendedName>
</protein>
<evidence type="ECO:0000313" key="2">
    <source>
        <dbReference type="Proteomes" id="UP000191418"/>
    </source>
</evidence>
<evidence type="ECO:0000313" key="1">
    <source>
        <dbReference type="EMBL" id="OPX56348.1"/>
    </source>
</evidence>
<accession>A0A1V4T853</accession>
<dbReference type="EMBL" id="MTSM01000004">
    <property type="protein sequence ID" value="OPX56348.1"/>
    <property type="molecule type" value="Genomic_DNA"/>
</dbReference>
<dbReference type="Proteomes" id="UP000191418">
    <property type="component" value="Unassembled WGS sequence"/>
</dbReference>
<name>A0A1V4T853_9GAMM</name>
<comment type="caution">
    <text evidence="1">The sequence shown here is derived from an EMBL/GenBank/DDBJ whole genome shotgun (WGS) entry which is preliminary data.</text>
</comment>
<keyword evidence="2" id="KW-1185">Reference proteome</keyword>
<evidence type="ECO:0008006" key="3">
    <source>
        <dbReference type="Google" id="ProtNLM"/>
    </source>
</evidence>
<dbReference type="GO" id="GO:0016706">
    <property type="term" value="F:2-oxoglutarate-dependent dioxygenase activity"/>
    <property type="evidence" value="ECO:0007669"/>
    <property type="project" value="UniProtKB-ARBA"/>
</dbReference>
<dbReference type="Gene3D" id="2.60.120.620">
    <property type="entry name" value="q2cbj1_9rhob like domain"/>
    <property type="match status" value="1"/>
</dbReference>
<organism evidence="1 2">
    <name type="scientific">Oceanospirillum multiglobuliferum</name>
    <dbReference type="NCBI Taxonomy" id="64969"/>
    <lineage>
        <taxon>Bacteria</taxon>
        <taxon>Pseudomonadati</taxon>
        <taxon>Pseudomonadota</taxon>
        <taxon>Gammaproteobacteria</taxon>
        <taxon>Oceanospirillales</taxon>
        <taxon>Oceanospirillaceae</taxon>
        <taxon>Oceanospirillum</taxon>
    </lineage>
</organism>
<dbReference type="SUPFAM" id="SSF51197">
    <property type="entry name" value="Clavaminate synthase-like"/>
    <property type="match status" value="1"/>
</dbReference>
<reference evidence="1 2" key="1">
    <citation type="submission" date="2017-01" db="EMBL/GenBank/DDBJ databases">
        <title>Genome Sequencing of a Marine Spirillum, Oceanospirillum multiglobuliferum ATCC 33336, from Japan.</title>
        <authorList>
            <person name="Carney J.G."/>
            <person name="Trachtenberg A.M."/>
            <person name="Rheaume B.A."/>
            <person name="Linnane J.D."/>
            <person name="Pitts N.L."/>
            <person name="Mykles D.L."/>
            <person name="Maclea K.S."/>
        </authorList>
    </citation>
    <scope>NUCLEOTIDE SEQUENCE [LARGE SCALE GENOMIC DNA]</scope>
    <source>
        <strain evidence="1 2">ATCC 33336</strain>
    </source>
</reference>
<dbReference type="RefSeq" id="WP_234985170.1">
    <property type="nucleotide sequence ID" value="NZ_FUXG01000003.1"/>
</dbReference>
<proteinExistence type="predicted"/>
<dbReference type="Pfam" id="PF05721">
    <property type="entry name" value="PhyH"/>
    <property type="match status" value="1"/>
</dbReference>